<accession>A0ABX0A8J3</accession>
<dbReference type="EMBL" id="JAACYS010000089">
    <property type="protein sequence ID" value="NCU18876.1"/>
    <property type="molecule type" value="Genomic_DNA"/>
</dbReference>
<evidence type="ECO:0000313" key="2">
    <source>
        <dbReference type="EMBL" id="NCU18876.1"/>
    </source>
</evidence>
<feature type="compositionally biased region" description="Basic and acidic residues" evidence="1">
    <location>
        <begin position="137"/>
        <end position="146"/>
    </location>
</feature>
<reference evidence="2 3" key="1">
    <citation type="submission" date="2020-01" db="EMBL/GenBank/DDBJ databases">
        <title>A novel Bacillus sp. from Pasinler.</title>
        <authorList>
            <person name="Adiguzel A."/>
            <person name="Ay H."/>
            <person name="Baltaci M.O."/>
        </authorList>
    </citation>
    <scope>NUCLEOTIDE SEQUENCE [LARGE SCALE GENOMIC DNA]</scope>
    <source>
        <strain evidence="2 3">P1</strain>
    </source>
</reference>
<feature type="region of interest" description="Disordered" evidence="1">
    <location>
        <begin position="124"/>
        <end position="146"/>
    </location>
</feature>
<evidence type="ECO:0000313" key="3">
    <source>
        <dbReference type="Proteomes" id="UP000743899"/>
    </source>
</evidence>
<name>A0ABX0A8J3_9BACI</name>
<feature type="compositionally biased region" description="Polar residues" evidence="1">
    <location>
        <begin position="124"/>
        <end position="133"/>
    </location>
</feature>
<dbReference type="RefSeq" id="WP_161921703.1">
    <property type="nucleotide sequence ID" value="NZ_JAACYS010000089.1"/>
</dbReference>
<keyword evidence="3" id="KW-1185">Reference proteome</keyword>
<evidence type="ECO:0000256" key="1">
    <source>
        <dbReference type="SAM" id="MobiDB-lite"/>
    </source>
</evidence>
<proteinExistence type="predicted"/>
<gene>
    <name evidence="2" type="ORF">GW534_14440</name>
</gene>
<sequence>MASIIDYIKQWQQALKIEAKYLESNGGTKIIITEGKYLTHDEKGITYWFKLATETVLPDGTPIRLEYKDETYNGSVISVDGYDLVIKISDFIGNKVPYANLYSAPWELLVALAKQLEEVQSSSKKTKTNSALNCTKHATETPNRKN</sequence>
<organism evidence="2 3">
    <name type="scientific">Pallidibacillus pasinlerensis</name>
    <dbReference type="NCBI Taxonomy" id="2703818"/>
    <lineage>
        <taxon>Bacteria</taxon>
        <taxon>Bacillati</taxon>
        <taxon>Bacillota</taxon>
        <taxon>Bacilli</taxon>
        <taxon>Bacillales</taxon>
        <taxon>Bacillaceae</taxon>
        <taxon>Pallidibacillus</taxon>
    </lineage>
</organism>
<comment type="caution">
    <text evidence="2">The sequence shown here is derived from an EMBL/GenBank/DDBJ whole genome shotgun (WGS) entry which is preliminary data.</text>
</comment>
<dbReference type="Proteomes" id="UP000743899">
    <property type="component" value="Unassembled WGS sequence"/>
</dbReference>
<protein>
    <submittedName>
        <fullName evidence="2">Uncharacterized protein</fullName>
    </submittedName>
</protein>